<reference evidence="2" key="1">
    <citation type="submission" date="2021-11" db="EMBL/GenBank/DDBJ databases">
        <authorList>
            <person name="Islam A."/>
            <person name="Islam S."/>
            <person name="Flora M.S."/>
            <person name="Rahman M."/>
            <person name="Ziaur R.M."/>
            <person name="Epstein J.H."/>
            <person name="Hassan M."/>
            <person name="Klassen M."/>
            <person name="Woodard K."/>
            <person name="Webb A."/>
            <person name="Webby R.J."/>
            <person name="El Zowalaty M.E."/>
        </authorList>
    </citation>
    <scope>NUCLEOTIDE SEQUENCE</scope>
    <source>
        <strain evidence="2">Pbs3</strain>
    </source>
</reference>
<dbReference type="Proteomes" id="UP001160483">
    <property type="component" value="Unassembled WGS sequence"/>
</dbReference>
<accession>A0AAU9L3F3</accession>
<evidence type="ECO:0000256" key="1">
    <source>
        <dbReference type="SAM" id="MobiDB-lite"/>
    </source>
</evidence>
<organism evidence="2 3">
    <name type="scientific">Peronospora belbahrii</name>
    <dbReference type="NCBI Taxonomy" id="622444"/>
    <lineage>
        <taxon>Eukaryota</taxon>
        <taxon>Sar</taxon>
        <taxon>Stramenopiles</taxon>
        <taxon>Oomycota</taxon>
        <taxon>Peronosporomycetes</taxon>
        <taxon>Peronosporales</taxon>
        <taxon>Peronosporaceae</taxon>
        <taxon>Peronospora</taxon>
    </lineage>
</organism>
<sequence>MLPQVRSATDLVDHFCSNPWFESQPPARRTTEPTTARSEKSPVYRRSIDRNHPTRVVASEDAKGRRDVDLPALNTLVDLLHILETCITSIETCITCFMLSADAIMCYFKSLRPTGT</sequence>
<feature type="compositionally biased region" description="Low complexity" evidence="1">
    <location>
        <begin position="25"/>
        <end position="36"/>
    </location>
</feature>
<feature type="compositionally biased region" description="Basic and acidic residues" evidence="1">
    <location>
        <begin position="37"/>
        <end position="63"/>
    </location>
</feature>
<dbReference type="AlphaFoldDB" id="A0AAU9L3F3"/>
<proteinExistence type="predicted"/>
<evidence type="ECO:0000313" key="3">
    <source>
        <dbReference type="Proteomes" id="UP001160483"/>
    </source>
</evidence>
<feature type="region of interest" description="Disordered" evidence="1">
    <location>
        <begin position="18"/>
        <end position="63"/>
    </location>
</feature>
<comment type="caution">
    <text evidence="2">The sequence shown here is derived from an EMBL/GenBank/DDBJ whole genome shotgun (WGS) entry which is preliminary data.</text>
</comment>
<dbReference type="EMBL" id="CAKKTJ010000112">
    <property type="protein sequence ID" value="CAH0474641.1"/>
    <property type="molecule type" value="Genomic_DNA"/>
</dbReference>
<gene>
    <name evidence="2" type="ORF">PBS003_LOCUS1485</name>
</gene>
<evidence type="ECO:0000313" key="2">
    <source>
        <dbReference type="EMBL" id="CAH0474641.1"/>
    </source>
</evidence>
<name>A0AAU9L3F3_9STRA</name>
<protein>
    <submittedName>
        <fullName evidence="2">Uncharacterized protein</fullName>
    </submittedName>
</protein>